<dbReference type="Gene3D" id="1.20.930.10">
    <property type="entry name" value="Conserved domain common to transcription factors TFIIS, elongin A, CRSP70"/>
    <property type="match status" value="1"/>
</dbReference>
<feature type="compositionally biased region" description="Acidic residues" evidence="5">
    <location>
        <begin position="115"/>
        <end position="125"/>
    </location>
</feature>
<dbReference type="PROSITE" id="PS50812">
    <property type="entry name" value="PWWP"/>
    <property type="match status" value="1"/>
</dbReference>
<name>A0ABP0FD37_CLALP</name>
<accession>A0ABP0FD37</accession>
<dbReference type="PANTHER" id="PTHR12550">
    <property type="entry name" value="HEPATOMA-DERIVED GROWTH FACTOR-RELATED"/>
    <property type="match status" value="1"/>
</dbReference>
<dbReference type="InterPro" id="IPR021567">
    <property type="entry name" value="LEDGF_IBD"/>
</dbReference>
<dbReference type="InterPro" id="IPR036218">
    <property type="entry name" value="HIVI-bd_sf"/>
</dbReference>
<dbReference type="InterPro" id="IPR000313">
    <property type="entry name" value="PWWP_dom"/>
</dbReference>
<evidence type="ECO:0000256" key="1">
    <source>
        <dbReference type="ARBA" id="ARBA00004123"/>
    </source>
</evidence>
<feature type="non-terminal residue" evidence="7">
    <location>
        <position position="521"/>
    </location>
</feature>
<feature type="compositionally biased region" description="Basic residues" evidence="5">
    <location>
        <begin position="230"/>
        <end position="244"/>
    </location>
</feature>
<feature type="region of interest" description="Disordered" evidence="5">
    <location>
        <begin position="105"/>
        <end position="386"/>
    </location>
</feature>
<dbReference type="PANTHER" id="PTHR12550:SF70">
    <property type="entry name" value="JIL-1 ANCHORING AND STABILIZING PROTEIN, ISOFORM A"/>
    <property type="match status" value="1"/>
</dbReference>
<feature type="compositionally biased region" description="Basic and acidic residues" evidence="5">
    <location>
        <begin position="200"/>
        <end position="212"/>
    </location>
</feature>
<dbReference type="SMART" id="SM00293">
    <property type="entry name" value="PWWP"/>
    <property type="match status" value="1"/>
</dbReference>
<keyword evidence="8" id="KW-1185">Reference proteome</keyword>
<dbReference type="Pfam" id="PF11467">
    <property type="entry name" value="LEDGF"/>
    <property type="match status" value="1"/>
</dbReference>
<sequence>MPKKQAKSNAQYNPGDLIFAKMKGYPHWPARIDDLPEGAVKPPANKYPIFFFGTHETGFLSAKEIYPYEEYKEKYGHPRSRPFYNDGLWEVENDPTVMFRGNGSKLAEQRAAEQSSDDDDISDEEPQNKTSYEKPIKPVDSGGSSDGDDFDAEEDDEESSAEGESSEDEYVVSEKQAKPSRKGHKKETLKSNDEESDASESDKSVSFEEPAPKKRKHSKTIAPTAEKKSRAPKRPRVKKERPAKKAFVSISSSSDSDSEEDKVSSWKRKDAERKKKQAEEQARRLELEAQKMKEIEKEVERKHKENLATDAKLTESNPKRDKFKHGKKGKSKSHHKEKKKVKEDSKNRKPTSEKEKKRKSSSEIKKASEKSHIPVDHDNEDDEYPSEKYGSYFIESEVKSDNHVADEAPTNMHRKMELYEKQLKAALTIENPDIQKALLALDNIDKMPVTAALLKKCQSLVSTVKKIRRYKASQKIMDKSDKVYHRFKLIFTGLENGAAVTADAVKSGSKEKDLLSPDEAT</sequence>
<protein>
    <recommendedName>
        <fullName evidence="6">PWWP domain-containing protein</fullName>
    </recommendedName>
</protein>
<dbReference type="SUPFAM" id="SSF140576">
    <property type="entry name" value="HIV integrase-binding domain"/>
    <property type="match status" value="1"/>
</dbReference>
<dbReference type="Gene3D" id="2.30.30.140">
    <property type="match status" value="1"/>
</dbReference>
<comment type="similarity">
    <text evidence="2">Belongs to the HDGF family.</text>
</comment>
<comment type="subcellular location">
    <subcellularLocation>
        <location evidence="1">Nucleus</location>
    </subcellularLocation>
</comment>
<feature type="compositionally biased region" description="Basic and acidic residues" evidence="5">
    <location>
        <begin position="340"/>
        <end position="377"/>
    </location>
</feature>
<evidence type="ECO:0000259" key="6">
    <source>
        <dbReference type="PROSITE" id="PS50812"/>
    </source>
</evidence>
<gene>
    <name evidence="7" type="ORF">CVLEPA_LOCUS5519</name>
</gene>
<reference evidence="7 8" key="1">
    <citation type="submission" date="2024-02" db="EMBL/GenBank/DDBJ databases">
        <authorList>
            <person name="Daric V."/>
            <person name="Darras S."/>
        </authorList>
    </citation>
    <scope>NUCLEOTIDE SEQUENCE [LARGE SCALE GENOMIC DNA]</scope>
</reference>
<dbReference type="Pfam" id="PF00855">
    <property type="entry name" value="PWWP"/>
    <property type="match status" value="1"/>
</dbReference>
<comment type="caution">
    <text evidence="7">The sequence shown here is derived from an EMBL/GenBank/DDBJ whole genome shotgun (WGS) entry which is preliminary data.</text>
</comment>
<evidence type="ECO:0000256" key="2">
    <source>
        <dbReference type="ARBA" id="ARBA00005309"/>
    </source>
</evidence>
<feature type="compositionally biased region" description="Basic residues" evidence="5">
    <location>
        <begin position="321"/>
        <end position="339"/>
    </location>
</feature>
<evidence type="ECO:0000313" key="8">
    <source>
        <dbReference type="Proteomes" id="UP001642483"/>
    </source>
</evidence>
<dbReference type="Proteomes" id="UP001642483">
    <property type="component" value="Unassembled WGS sequence"/>
</dbReference>
<keyword evidence="4" id="KW-0539">Nucleus</keyword>
<dbReference type="CDD" id="cd05834">
    <property type="entry name" value="PWWP_HRP"/>
    <property type="match status" value="1"/>
</dbReference>
<keyword evidence="3" id="KW-0175">Coiled coil</keyword>
<evidence type="ECO:0000313" key="7">
    <source>
        <dbReference type="EMBL" id="CAK8676008.1"/>
    </source>
</evidence>
<feature type="domain" description="PWWP" evidence="6">
    <location>
        <begin position="14"/>
        <end position="71"/>
    </location>
</feature>
<evidence type="ECO:0000256" key="5">
    <source>
        <dbReference type="SAM" id="MobiDB-lite"/>
    </source>
</evidence>
<dbReference type="InterPro" id="IPR035441">
    <property type="entry name" value="TFIIS/LEDGF_dom_sf"/>
</dbReference>
<feature type="compositionally biased region" description="Acidic residues" evidence="5">
    <location>
        <begin position="146"/>
        <end position="171"/>
    </location>
</feature>
<dbReference type="SUPFAM" id="SSF63748">
    <property type="entry name" value="Tudor/PWWP/MBT"/>
    <property type="match status" value="1"/>
</dbReference>
<dbReference type="EMBL" id="CAWYQH010000024">
    <property type="protein sequence ID" value="CAK8676008.1"/>
    <property type="molecule type" value="Genomic_DNA"/>
</dbReference>
<proteinExistence type="inferred from homology"/>
<evidence type="ECO:0000256" key="4">
    <source>
        <dbReference type="ARBA" id="ARBA00023242"/>
    </source>
</evidence>
<evidence type="ECO:0000256" key="3">
    <source>
        <dbReference type="ARBA" id="ARBA00023054"/>
    </source>
</evidence>
<feature type="compositionally biased region" description="Basic and acidic residues" evidence="5">
    <location>
        <begin position="261"/>
        <end position="307"/>
    </location>
</feature>
<organism evidence="7 8">
    <name type="scientific">Clavelina lepadiformis</name>
    <name type="common">Light-bulb sea squirt</name>
    <name type="synonym">Ascidia lepadiformis</name>
    <dbReference type="NCBI Taxonomy" id="159417"/>
    <lineage>
        <taxon>Eukaryota</taxon>
        <taxon>Metazoa</taxon>
        <taxon>Chordata</taxon>
        <taxon>Tunicata</taxon>
        <taxon>Ascidiacea</taxon>
        <taxon>Aplousobranchia</taxon>
        <taxon>Clavelinidae</taxon>
        <taxon>Clavelina</taxon>
    </lineage>
</organism>